<name>A0A371IY56_9FIRM</name>
<dbReference type="EMBL" id="NOJY02000076">
    <property type="protein sequence ID" value="RDY25399.1"/>
    <property type="molecule type" value="Genomic_DNA"/>
</dbReference>
<dbReference type="AlphaFoldDB" id="A0A371IY56"/>
<organism evidence="1 2">
    <name type="scientific">Romboutsia weinsteinii</name>
    <dbReference type="NCBI Taxonomy" id="2020949"/>
    <lineage>
        <taxon>Bacteria</taxon>
        <taxon>Bacillati</taxon>
        <taxon>Bacillota</taxon>
        <taxon>Clostridia</taxon>
        <taxon>Peptostreptococcales</taxon>
        <taxon>Peptostreptococcaceae</taxon>
        <taxon>Romboutsia</taxon>
    </lineage>
</organism>
<keyword evidence="2" id="KW-1185">Reference proteome</keyword>
<sequence length="106" mass="12741">MEYKYILILSYLNTMKSSYSYNEISNLFGLTFKQIETTLNDMEEYGALVLDKYYKLTEVGINVLDQYNLKDIDFFDTMSEDEELFTDEKMNIEEVYIPDEFMKKIR</sequence>
<dbReference type="InterPro" id="IPR036390">
    <property type="entry name" value="WH_DNA-bd_sf"/>
</dbReference>
<gene>
    <name evidence="1" type="ORF">CHL78_018420</name>
</gene>
<dbReference type="RefSeq" id="WP_094367493.1">
    <property type="nucleotide sequence ID" value="NZ_NOJY02000076.1"/>
</dbReference>
<reference evidence="1 2" key="1">
    <citation type="journal article" date="2017" name="Genome Announc.">
        <title>Draft Genome Sequence of Romboutsia weinsteinii sp. nov. Strain CCRI-19649(T) Isolated from Surface Water.</title>
        <authorList>
            <person name="Maheux A.F."/>
            <person name="Boudreau D.K."/>
            <person name="Berube E."/>
            <person name="Boissinot M."/>
            <person name="Cantin P."/>
            <person name="Raymond F."/>
            <person name="Corbeil J."/>
            <person name="Omar R.F."/>
            <person name="Bergeron M.G."/>
        </authorList>
    </citation>
    <scope>NUCLEOTIDE SEQUENCE [LARGE SCALE GENOMIC DNA]</scope>
    <source>
        <strain evidence="1 2">CCRI-19649</strain>
    </source>
</reference>
<evidence type="ECO:0000313" key="2">
    <source>
        <dbReference type="Proteomes" id="UP000215694"/>
    </source>
</evidence>
<evidence type="ECO:0000313" key="1">
    <source>
        <dbReference type="EMBL" id="RDY25399.1"/>
    </source>
</evidence>
<protein>
    <submittedName>
        <fullName evidence="1">Uncharacterized protein</fullName>
    </submittedName>
</protein>
<accession>A0A371IY56</accession>
<dbReference type="SUPFAM" id="SSF46785">
    <property type="entry name" value="Winged helix' DNA-binding domain"/>
    <property type="match status" value="1"/>
</dbReference>
<proteinExistence type="predicted"/>
<dbReference type="Proteomes" id="UP000215694">
    <property type="component" value="Unassembled WGS sequence"/>
</dbReference>
<comment type="caution">
    <text evidence="1">The sequence shown here is derived from an EMBL/GenBank/DDBJ whole genome shotgun (WGS) entry which is preliminary data.</text>
</comment>